<dbReference type="RefSeq" id="WP_202885776.1">
    <property type="nucleotide sequence ID" value="NZ_BAAAGT010000002.1"/>
</dbReference>
<comment type="caution">
    <text evidence="4">The sequence shown here is derived from an EMBL/GenBank/DDBJ whole genome shotgun (WGS) entry which is preliminary data.</text>
</comment>
<dbReference type="SMART" id="SM00862">
    <property type="entry name" value="Trans_reg_C"/>
    <property type="match status" value="1"/>
</dbReference>
<dbReference type="GO" id="GO:0000160">
    <property type="term" value="P:phosphorelay signal transduction system"/>
    <property type="evidence" value="ECO:0007669"/>
    <property type="project" value="InterPro"/>
</dbReference>
<dbReference type="InterPro" id="IPR036388">
    <property type="entry name" value="WH-like_DNA-bd_sf"/>
</dbReference>
<proteinExistence type="predicted"/>
<dbReference type="AlphaFoldDB" id="A0A841SNU5"/>
<evidence type="ECO:0000259" key="3">
    <source>
        <dbReference type="PROSITE" id="PS51755"/>
    </source>
</evidence>
<feature type="domain" description="OmpR/PhoB-type" evidence="3">
    <location>
        <begin position="60"/>
        <end position="156"/>
    </location>
</feature>
<accession>A0A841SNU5</accession>
<dbReference type="Proteomes" id="UP000553957">
    <property type="component" value="Unassembled WGS sequence"/>
</dbReference>
<organism evidence="4 5">
    <name type="scientific">Kribbella sandramycini</name>
    <dbReference type="NCBI Taxonomy" id="60450"/>
    <lineage>
        <taxon>Bacteria</taxon>
        <taxon>Bacillati</taxon>
        <taxon>Actinomycetota</taxon>
        <taxon>Actinomycetes</taxon>
        <taxon>Propionibacteriales</taxon>
        <taxon>Kribbellaceae</taxon>
        <taxon>Kribbella</taxon>
    </lineage>
</organism>
<dbReference type="PROSITE" id="PS51755">
    <property type="entry name" value="OMPR_PHOB"/>
    <property type="match status" value="1"/>
</dbReference>
<evidence type="ECO:0000256" key="1">
    <source>
        <dbReference type="ARBA" id="ARBA00023125"/>
    </source>
</evidence>
<dbReference type="InterPro" id="IPR001867">
    <property type="entry name" value="OmpR/PhoB-type_DNA-bd"/>
</dbReference>
<evidence type="ECO:0000313" key="5">
    <source>
        <dbReference type="Proteomes" id="UP000553957"/>
    </source>
</evidence>
<dbReference type="CDD" id="cd00383">
    <property type="entry name" value="trans_reg_C"/>
    <property type="match status" value="1"/>
</dbReference>
<name>A0A841SNU5_9ACTN</name>
<dbReference type="EMBL" id="JACHKF010000001">
    <property type="protein sequence ID" value="MBB6569686.1"/>
    <property type="molecule type" value="Genomic_DNA"/>
</dbReference>
<dbReference type="InterPro" id="IPR016032">
    <property type="entry name" value="Sig_transdc_resp-reg_C-effctor"/>
</dbReference>
<gene>
    <name evidence="4" type="ORF">HNR71_005323</name>
</gene>
<dbReference type="GO" id="GO:0003677">
    <property type="term" value="F:DNA binding"/>
    <property type="evidence" value="ECO:0007669"/>
    <property type="project" value="UniProtKB-UniRule"/>
</dbReference>
<dbReference type="GO" id="GO:0006355">
    <property type="term" value="P:regulation of DNA-templated transcription"/>
    <property type="evidence" value="ECO:0007669"/>
    <property type="project" value="InterPro"/>
</dbReference>
<sequence length="159" mass="18061">MKLVRWPIEEEVRSQCKDEGIPCLLVVEAGVEPPVCSDPREDWVRPPVSRPDFDARVEALLTRVYGSRVPRLDSVGTLYFDDQLVTISSAQIKLMELFVERFGEVVSRDELAERLNESAAPTRNSLDLHIMRLRRRLEGVNLAIRTAWGQGYVLEAPDA</sequence>
<protein>
    <submittedName>
        <fullName evidence="4">DNA-binding response OmpR family regulator</fullName>
    </submittedName>
</protein>
<reference evidence="4 5" key="1">
    <citation type="submission" date="2020-08" db="EMBL/GenBank/DDBJ databases">
        <title>Sequencing the genomes of 1000 actinobacteria strains.</title>
        <authorList>
            <person name="Klenk H.-P."/>
        </authorList>
    </citation>
    <scope>NUCLEOTIDE SEQUENCE [LARGE SCALE GENOMIC DNA]</scope>
    <source>
        <strain evidence="4 5">DSM 15626</strain>
    </source>
</reference>
<keyword evidence="1 2" id="KW-0238">DNA-binding</keyword>
<evidence type="ECO:0000256" key="2">
    <source>
        <dbReference type="PROSITE-ProRule" id="PRU01091"/>
    </source>
</evidence>
<dbReference type="SUPFAM" id="SSF46894">
    <property type="entry name" value="C-terminal effector domain of the bipartite response regulators"/>
    <property type="match status" value="1"/>
</dbReference>
<dbReference type="Gene3D" id="1.10.10.10">
    <property type="entry name" value="Winged helix-like DNA-binding domain superfamily/Winged helix DNA-binding domain"/>
    <property type="match status" value="1"/>
</dbReference>
<feature type="DNA-binding region" description="OmpR/PhoB-type" evidence="2">
    <location>
        <begin position="60"/>
        <end position="156"/>
    </location>
</feature>
<evidence type="ECO:0000313" key="4">
    <source>
        <dbReference type="EMBL" id="MBB6569686.1"/>
    </source>
</evidence>
<dbReference type="Pfam" id="PF00486">
    <property type="entry name" value="Trans_reg_C"/>
    <property type="match status" value="1"/>
</dbReference>